<organism evidence="3 4">
    <name type="scientific">Roseibium aggregatum</name>
    <dbReference type="NCBI Taxonomy" id="187304"/>
    <lineage>
        <taxon>Bacteria</taxon>
        <taxon>Pseudomonadati</taxon>
        <taxon>Pseudomonadota</taxon>
        <taxon>Alphaproteobacteria</taxon>
        <taxon>Hyphomicrobiales</taxon>
        <taxon>Stappiaceae</taxon>
        <taxon>Roseibium</taxon>
    </lineage>
</organism>
<dbReference type="KEGG" id="lagg:B0E33_10695"/>
<dbReference type="RefSeq" id="WP_022999205.1">
    <property type="nucleotide sequence ID" value="NZ_CP045617.1"/>
</dbReference>
<feature type="transmembrane region" description="Helical" evidence="1">
    <location>
        <begin position="66"/>
        <end position="85"/>
    </location>
</feature>
<feature type="domain" description="DUF6867" evidence="2">
    <location>
        <begin position="8"/>
        <end position="111"/>
    </location>
</feature>
<dbReference type="InterPro" id="IPR049201">
    <property type="entry name" value="DUF6867"/>
</dbReference>
<reference evidence="4" key="1">
    <citation type="submission" date="2015-07" db="EMBL/GenBank/DDBJ databases">
        <authorList>
            <person name="Rodrigo-Torres Lidia"/>
            <person name="Arahal R.David."/>
        </authorList>
    </citation>
    <scope>NUCLEOTIDE SEQUENCE [LARGE SCALE GENOMIC DNA]</scope>
    <source>
        <strain evidence="4">CECT 4801</strain>
    </source>
</reference>
<keyword evidence="1" id="KW-1133">Transmembrane helix</keyword>
<evidence type="ECO:0000256" key="1">
    <source>
        <dbReference type="SAM" id="Phobius"/>
    </source>
</evidence>
<protein>
    <recommendedName>
        <fullName evidence="2">DUF6867 domain-containing protein</fullName>
    </recommendedName>
</protein>
<dbReference type="Proteomes" id="UP000048926">
    <property type="component" value="Unassembled WGS sequence"/>
</dbReference>
<feature type="transmembrane region" description="Helical" evidence="1">
    <location>
        <begin position="38"/>
        <end position="60"/>
    </location>
</feature>
<dbReference type="EMBL" id="CXST01000002">
    <property type="protein sequence ID" value="CTQ44220.1"/>
    <property type="molecule type" value="Genomic_DNA"/>
</dbReference>
<proteinExistence type="predicted"/>
<feature type="transmembrane region" description="Helical" evidence="1">
    <location>
        <begin position="6"/>
        <end position="26"/>
    </location>
</feature>
<accession>A0A0M6Y5Z6</accession>
<gene>
    <name evidence="3" type="ORF">LAL4801_02662</name>
</gene>
<dbReference type="STRING" id="187304.B0E33_10695"/>
<keyword evidence="1" id="KW-0812">Transmembrane</keyword>
<dbReference type="OrthoDB" id="9806174at2"/>
<evidence type="ECO:0000313" key="4">
    <source>
        <dbReference type="Proteomes" id="UP000048926"/>
    </source>
</evidence>
<sequence length="122" mass="14061">MGILYQTSFGVFLVLLCCLGGGAAWMTGRACANTWRPLYVLFWFVFLLSLAIRFLTFALFDGTLLSVHYLVVDYLILLAIGLAGWRYTRTNQMTTQYVWLYEKTSPFSWRLKTGQTDKYAKD</sequence>
<keyword evidence="4" id="KW-1185">Reference proteome</keyword>
<evidence type="ECO:0000313" key="3">
    <source>
        <dbReference type="EMBL" id="CTQ44220.1"/>
    </source>
</evidence>
<keyword evidence="1" id="KW-0472">Membrane</keyword>
<dbReference type="Pfam" id="PF21741">
    <property type="entry name" value="DUF6867"/>
    <property type="match status" value="1"/>
</dbReference>
<name>A0A0M6Y5Z6_9HYPH</name>
<dbReference type="AlphaFoldDB" id="A0A0M6Y5Z6"/>
<evidence type="ECO:0000259" key="2">
    <source>
        <dbReference type="Pfam" id="PF21741"/>
    </source>
</evidence>